<dbReference type="RefSeq" id="WP_244727998.1">
    <property type="nucleotide sequence ID" value="NZ_CP095045.1"/>
</dbReference>
<dbReference type="InterPro" id="IPR039420">
    <property type="entry name" value="WalR-like"/>
</dbReference>
<dbReference type="InterPro" id="IPR036388">
    <property type="entry name" value="WH-like_DNA-bd_sf"/>
</dbReference>
<evidence type="ECO:0000256" key="1">
    <source>
        <dbReference type="ARBA" id="ARBA00023015"/>
    </source>
</evidence>
<dbReference type="Proteomes" id="UP000831786">
    <property type="component" value="Chromosome"/>
</dbReference>
<organism evidence="5 6">
    <name type="scientific">Leucobacter allii</name>
    <dbReference type="NCBI Taxonomy" id="2932247"/>
    <lineage>
        <taxon>Bacteria</taxon>
        <taxon>Bacillati</taxon>
        <taxon>Actinomycetota</taxon>
        <taxon>Actinomycetes</taxon>
        <taxon>Micrococcales</taxon>
        <taxon>Microbacteriaceae</taxon>
        <taxon>Leucobacter</taxon>
    </lineage>
</organism>
<dbReference type="InterPro" id="IPR016032">
    <property type="entry name" value="Sig_transdc_resp-reg_C-effctor"/>
</dbReference>
<keyword evidence="2" id="KW-0238">DNA-binding</keyword>
<feature type="domain" description="HTH luxR-type" evidence="4">
    <location>
        <begin position="444"/>
        <end position="509"/>
    </location>
</feature>
<dbReference type="PANTHER" id="PTHR43214">
    <property type="entry name" value="TWO-COMPONENT RESPONSE REGULATOR"/>
    <property type="match status" value="1"/>
</dbReference>
<evidence type="ECO:0000256" key="2">
    <source>
        <dbReference type="ARBA" id="ARBA00023125"/>
    </source>
</evidence>
<keyword evidence="6" id="KW-1185">Reference proteome</keyword>
<dbReference type="PRINTS" id="PR00038">
    <property type="entry name" value="HTHLUXR"/>
</dbReference>
<keyword evidence="3" id="KW-0804">Transcription</keyword>
<keyword evidence="1" id="KW-0805">Transcription regulation</keyword>
<dbReference type="SUPFAM" id="SSF46894">
    <property type="entry name" value="C-terminal effector domain of the bipartite response regulators"/>
    <property type="match status" value="1"/>
</dbReference>
<dbReference type="Gene3D" id="1.10.10.10">
    <property type="entry name" value="Winged helix-like DNA-binding domain superfamily/Winged helix DNA-binding domain"/>
    <property type="match status" value="1"/>
</dbReference>
<sequence length="517" mass="55803">MTERDPRADPLIAEQVIGRLTPPRDPGALGFLDERWLEIWHLVPPTRLAPLLAGVPEPELRALPGARFLRSLVLGDAAALPEPDDLLGAAAPRTLQERMRAAAVLARTRLSGRPAAALALADRLDAGAPAPLAGVADDFSPYQALQLGITALLANEPIRALGFLERARSARAEGRFGFVARDAQFKLALLHQLHGDPERAAEHLSAGAALPRGASWTEEWIDQTAELAAALADQDAGRPAGLRDRPLAAYGELWPFALLVQVREGLLARDTEAVERALAVAEHAGLPGTDGDGVAASAIPLGHAQLHLSRGHVGRARRAMLRAPQELLDTQLVRARIAFIAGEHAQVAAEATQGMTREPGFFRHRVELAGLLAAIQLQQGEDAVARSLMLTALQARPAIPRTLYRFLPHELTSHARASWGDDARLAALIPADYSGPGHRPLTAPLGRAIDLSERERETLELLVAGYSRARIAERLFVSENTVKSHLRTLYRKIGARDRETAVLWAVTNTHAPSRGRD</sequence>
<name>A0ABY4FM19_9MICO</name>
<dbReference type="CDD" id="cd06170">
    <property type="entry name" value="LuxR_C_like"/>
    <property type="match status" value="1"/>
</dbReference>
<dbReference type="EMBL" id="CP095045">
    <property type="protein sequence ID" value="UOQ57304.1"/>
    <property type="molecule type" value="Genomic_DNA"/>
</dbReference>
<dbReference type="PANTHER" id="PTHR43214:SF24">
    <property type="entry name" value="TRANSCRIPTIONAL REGULATORY PROTEIN NARL-RELATED"/>
    <property type="match status" value="1"/>
</dbReference>
<gene>
    <name evidence="5" type="ORF">MUN78_00205</name>
</gene>
<dbReference type="InterPro" id="IPR000792">
    <property type="entry name" value="Tscrpt_reg_LuxR_C"/>
</dbReference>
<evidence type="ECO:0000256" key="3">
    <source>
        <dbReference type="ARBA" id="ARBA00023163"/>
    </source>
</evidence>
<evidence type="ECO:0000313" key="5">
    <source>
        <dbReference type="EMBL" id="UOQ57304.1"/>
    </source>
</evidence>
<accession>A0ABY4FM19</accession>
<dbReference type="PROSITE" id="PS50043">
    <property type="entry name" value="HTH_LUXR_2"/>
    <property type="match status" value="1"/>
</dbReference>
<evidence type="ECO:0000259" key="4">
    <source>
        <dbReference type="PROSITE" id="PS50043"/>
    </source>
</evidence>
<reference evidence="5 6" key="1">
    <citation type="submission" date="2022-04" db="EMBL/GenBank/DDBJ databases">
        <title>Leucobacter sp. isolated from rhizosphere of garlic.</title>
        <authorList>
            <person name="Won M."/>
            <person name="Lee C.-M."/>
            <person name="Woen H.-Y."/>
            <person name="Kwon S.-W."/>
        </authorList>
    </citation>
    <scope>NUCLEOTIDE SEQUENCE [LARGE SCALE GENOMIC DNA]</scope>
    <source>
        <strain evidence="5 6">H21R-40</strain>
    </source>
</reference>
<proteinExistence type="predicted"/>
<protein>
    <submittedName>
        <fullName evidence="5">Helix-turn-helix transcriptional regulator</fullName>
    </submittedName>
</protein>
<dbReference type="Pfam" id="PF00196">
    <property type="entry name" value="GerE"/>
    <property type="match status" value="1"/>
</dbReference>
<dbReference type="SMART" id="SM00421">
    <property type="entry name" value="HTH_LUXR"/>
    <property type="match status" value="1"/>
</dbReference>
<evidence type="ECO:0000313" key="6">
    <source>
        <dbReference type="Proteomes" id="UP000831786"/>
    </source>
</evidence>